<dbReference type="PROSITE" id="PS50158">
    <property type="entry name" value="ZF_CCHC"/>
    <property type="match status" value="1"/>
</dbReference>
<proteinExistence type="predicted"/>
<dbReference type="GO" id="GO:0003676">
    <property type="term" value="F:nucleic acid binding"/>
    <property type="evidence" value="ECO:0007669"/>
    <property type="project" value="InterPro"/>
</dbReference>
<evidence type="ECO:0000256" key="1">
    <source>
        <dbReference type="PROSITE-ProRule" id="PRU00047"/>
    </source>
</evidence>
<keyword evidence="1" id="KW-0862">Zinc</keyword>
<organism evidence="3 4">
    <name type="scientific">Carnegiea gigantea</name>
    <dbReference type="NCBI Taxonomy" id="171969"/>
    <lineage>
        <taxon>Eukaryota</taxon>
        <taxon>Viridiplantae</taxon>
        <taxon>Streptophyta</taxon>
        <taxon>Embryophyta</taxon>
        <taxon>Tracheophyta</taxon>
        <taxon>Spermatophyta</taxon>
        <taxon>Magnoliopsida</taxon>
        <taxon>eudicotyledons</taxon>
        <taxon>Gunneridae</taxon>
        <taxon>Pentapetalae</taxon>
        <taxon>Caryophyllales</taxon>
        <taxon>Cactineae</taxon>
        <taxon>Cactaceae</taxon>
        <taxon>Cactoideae</taxon>
        <taxon>Echinocereeae</taxon>
        <taxon>Carnegiea</taxon>
    </lineage>
</organism>
<dbReference type="PANTHER" id="PTHR33710:SF86">
    <property type="entry name" value="VIRAL MOVEMENT PROTEIN"/>
    <property type="match status" value="1"/>
</dbReference>
<dbReference type="GO" id="GO:0008270">
    <property type="term" value="F:zinc ion binding"/>
    <property type="evidence" value="ECO:0007669"/>
    <property type="project" value="UniProtKB-KW"/>
</dbReference>
<dbReference type="PANTHER" id="PTHR33710">
    <property type="entry name" value="BNAC02G09200D PROTEIN"/>
    <property type="match status" value="1"/>
</dbReference>
<protein>
    <recommendedName>
        <fullName evidence="2">CCHC-type domain-containing protein</fullName>
    </recommendedName>
</protein>
<evidence type="ECO:0000313" key="3">
    <source>
        <dbReference type="EMBL" id="KAJ8452712.1"/>
    </source>
</evidence>
<dbReference type="OrthoDB" id="852337at2759"/>
<evidence type="ECO:0000313" key="4">
    <source>
        <dbReference type="Proteomes" id="UP001153076"/>
    </source>
</evidence>
<dbReference type="EMBL" id="JAKOGI010000003">
    <property type="protein sequence ID" value="KAJ8452712.1"/>
    <property type="molecule type" value="Genomic_DNA"/>
</dbReference>
<keyword evidence="4" id="KW-1185">Reference proteome</keyword>
<keyword evidence="1" id="KW-0863">Zinc-finger</keyword>
<dbReference type="InterPro" id="IPR036691">
    <property type="entry name" value="Endo/exonu/phosph_ase_sf"/>
</dbReference>
<reference evidence="3" key="1">
    <citation type="submission" date="2022-04" db="EMBL/GenBank/DDBJ databases">
        <title>Carnegiea gigantea Genome sequencing and assembly v2.</title>
        <authorList>
            <person name="Copetti D."/>
            <person name="Sanderson M.J."/>
            <person name="Burquez A."/>
            <person name="Wojciechowski M.F."/>
        </authorList>
    </citation>
    <scope>NUCLEOTIDE SEQUENCE</scope>
    <source>
        <strain evidence="3">SGP5-SGP5p</strain>
        <tissue evidence="3">Aerial part</tissue>
    </source>
</reference>
<name>A0A9Q1QSC2_9CARY</name>
<keyword evidence="1" id="KW-0479">Metal-binding</keyword>
<dbReference type="AlphaFoldDB" id="A0A9Q1QSC2"/>
<accession>A0A9Q1QSC2</accession>
<gene>
    <name evidence="3" type="ORF">Cgig2_005048</name>
</gene>
<feature type="domain" description="CCHC-type" evidence="2">
    <location>
        <begin position="160"/>
        <end position="173"/>
    </location>
</feature>
<comment type="caution">
    <text evidence="3">The sequence shown here is derived from an EMBL/GenBank/DDBJ whole genome shotgun (WGS) entry which is preliminary data.</text>
</comment>
<dbReference type="Proteomes" id="UP001153076">
    <property type="component" value="Unassembled WGS sequence"/>
</dbReference>
<sequence>MRLVSFVIHLAVETPISMASGLEDAWSILKLTEDEEKVIVCEEDEKDERIEQISLGLWGKLFTENYFNPGAMKAVSKNIWKSTRGFADKDFVLNEGPWAFDRHLLLLKEITGPEQPRTLYPPLKQTPAFAKVLGSEFGMFYGCNRANLYCGVDKSLPDFCYGCGRLGHILKGCDGVGADVNESRECLRASSVKSKKSNSGNDRVEERKLYLAFQKSREVSKARLKLKFDRSNANDNNKQSNVSRAFQQTLDDCELLDLGFDRRQYTWWNRRGGVASVEERLDWFCSDIEWVALFPSNKCEISKCKEQLQRVVDIDGRAVTMNELCEWRRREEVFWWQRSQVDFLHCGDKNTSWFHNKACVHKAVNLISKLKGADGMLHSSC</sequence>
<dbReference type="Gene3D" id="3.60.10.10">
    <property type="entry name" value="Endonuclease/exonuclease/phosphatase"/>
    <property type="match status" value="1"/>
</dbReference>
<dbReference type="InterPro" id="IPR001878">
    <property type="entry name" value="Znf_CCHC"/>
</dbReference>
<evidence type="ECO:0000259" key="2">
    <source>
        <dbReference type="PROSITE" id="PS50158"/>
    </source>
</evidence>